<comment type="caution">
    <text evidence="3">The sequence shown here is derived from an EMBL/GenBank/DDBJ whole genome shotgun (WGS) entry which is preliminary data.</text>
</comment>
<sequence>MAFAVLGTGPRSILFLPGGPGSEISRGLMAEMERRHARAYLERGYAVWTVTRRRHMEPGTTVADMAADHASFIREVMGGQADVVVGQSYGGLVALFLAADHPEVVGRVVLAGAAAKISEWGRDVDIRWAELRAAGRHSRAGVAMMEVMLPGSRWELLRRIVGPVAGAAFRRSRTPAGDLLVEADAERGFDGRAVLGRITAPVLLVCGDADRFFPPDAVRETAGGINDCTTVTYPGLGHVRTLSGSRLQRDVLTWLEAATPHPSVP</sequence>
<dbReference type="PANTHER" id="PTHR43798">
    <property type="entry name" value="MONOACYLGLYCEROL LIPASE"/>
    <property type="match status" value="1"/>
</dbReference>
<evidence type="ECO:0000259" key="2">
    <source>
        <dbReference type="Pfam" id="PF12697"/>
    </source>
</evidence>
<feature type="domain" description="AB hydrolase-1" evidence="2">
    <location>
        <begin position="13"/>
        <end position="242"/>
    </location>
</feature>
<accession>A0A0A0K5M4</accession>
<dbReference type="InterPro" id="IPR029058">
    <property type="entry name" value="AB_hydrolase_fold"/>
</dbReference>
<dbReference type="OrthoDB" id="9802489at2"/>
<dbReference type="RefSeq" id="WP_052112462.1">
    <property type="nucleotide sequence ID" value="NZ_AVPL01000001.1"/>
</dbReference>
<proteinExistence type="predicted"/>
<dbReference type="InterPro" id="IPR000073">
    <property type="entry name" value="AB_hydrolase_1"/>
</dbReference>
<keyword evidence="4" id="KW-1185">Reference proteome</keyword>
<keyword evidence="1" id="KW-0378">Hydrolase</keyword>
<evidence type="ECO:0000313" key="3">
    <source>
        <dbReference type="EMBL" id="KGN43136.1"/>
    </source>
</evidence>
<dbReference type="PANTHER" id="PTHR43798:SF31">
    <property type="entry name" value="AB HYDROLASE SUPERFAMILY PROTEIN YCLE"/>
    <property type="match status" value="1"/>
</dbReference>
<evidence type="ECO:0000313" key="4">
    <source>
        <dbReference type="Proteomes" id="UP000030013"/>
    </source>
</evidence>
<dbReference type="GO" id="GO:0016787">
    <property type="term" value="F:hydrolase activity"/>
    <property type="evidence" value="ECO:0007669"/>
    <property type="project" value="UniProtKB-KW"/>
</dbReference>
<evidence type="ECO:0000256" key="1">
    <source>
        <dbReference type="ARBA" id="ARBA00022801"/>
    </source>
</evidence>
<name>A0A0A0K5M4_9MICO</name>
<dbReference type="PRINTS" id="PR00111">
    <property type="entry name" value="ABHYDROLASE"/>
</dbReference>
<dbReference type="STRING" id="1385519.N801_05265"/>
<dbReference type="Proteomes" id="UP000030013">
    <property type="component" value="Unassembled WGS sequence"/>
</dbReference>
<dbReference type="eggNOG" id="COG2021">
    <property type="taxonomic scope" value="Bacteria"/>
</dbReference>
<dbReference type="GO" id="GO:0016020">
    <property type="term" value="C:membrane"/>
    <property type="evidence" value="ECO:0007669"/>
    <property type="project" value="TreeGrafter"/>
</dbReference>
<dbReference type="InterPro" id="IPR050266">
    <property type="entry name" value="AB_hydrolase_sf"/>
</dbReference>
<dbReference type="SUPFAM" id="SSF53474">
    <property type="entry name" value="alpha/beta-Hydrolases"/>
    <property type="match status" value="1"/>
</dbReference>
<reference evidence="3 4" key="1">
    <citation type="submission" date="2013-08" db="EMBL/GenBank/DDBJ databases">
        <title>The genome sequence of Knoellia aerolata.</title>
        <authorList>
            <person name="Zhu W."/>
            <person name="Wang G."/>
        </authorList>
    </citation>
    <scope>NUCLEOTIDE SEQUENCE [LARGE SCALE GENOMIC DNA]</scope>
    <source>
        <strain evidence="3 4">DSM 18566</strain>
    </source>
</reference>
<dbReference type="Pfam" id="PF12697">
    <property type="entry name" value="Abhydrolase_6"/>
    <property type="match status" value="1"/>
</dbReference>
<dbReference type="AlphaFoldDB" id="A0A0A0K5M4"/>
<protein>
    <recommendedName>
        <fullName evidence="2">AB hydrolase-1 domain-containing protein</fullName>
    </recommendedName>
</protein>
<dbReference type="Gene3D" id="3.40.50.1820">
    <property type="entry name" value="alpha/beta hydrolase"/>
    <property type="match status" value="1"/>
</dbReference>
<gene>
    <name evidence="3" type="ORF">N801_05265</name>
</gene>
<dbReference type="EMBL" id="AVPL01000001">
    <property type="protein sequence ID" value="KGN43136.1"/>
    <property type="molecule type" value="Genomic_DNA"/>
</dbReference>
<organism evidence="3 4">
    <name type="scientific">Knoellia aerolata DSM 18566</name>
    <dbReference type="NCBI Taxonomy" id="1385519"/>
    <lineage>
        <taxon>Bacteria</taxon>
        <taxon>Bacillati</taxon>
        <taxon>Actinomycetota</taxon>
        <taxon>Actinomycetes</taxon>
        <taxon>Micrococcales</taxon>
        <taxon>Intrasporangiaceae</taxon>
        <taxon>Knoellia</taxon>
    </lineage>
</organism>